<organism evidence="4">
    <name type="scientific">Mesoaciditoga lauensis</name>
    <dbReference type="NCBI Taxonomy" id="1495039"/>
    <lineage>
        <taxon>Bacteria</taxon>
        <taxon>Thermotogati</taxon>
        <taxon>Thermotogota</taxon>
        <taxon>Thermotogae</taxon>
        <taxon>Mesoaciditogales</taxon>
        <taxon>Mesoaciditogaceae</taxon>
        <taxon>Mesoaciditoga</taxon>
    </lineage>
</organism>
<evidence type="ECO:0000259" key="2">
    <source>
        <dbReference type="PROSITE" id="PS51371"/>
    </source>
</evidence>
<keyword evidence="1" id="KW-0129">CBS domain</keyword>
<dbReference type="PROSITE" id="PS51371">
    <property type="entry name" value="CBS"/>
    <property type="match status" value="1"/>
</dbReference>
<protein>
    <submittedName>
        <fullName evidence="4">CBS domain-containing protein</fullName>
    </submittedName>
</protein>
<evidence type="ECO:0000259" key="3">
    <source>
        <dbReference type="PROSITE" id="PS51671"/>
    </source>
</evidence>
<dbReference type="Gene3D" id="3.10.580.10">
    <property type="entry name" value="CBS-domain"/>
    <property type="match status" value="1"/>
</dbReference>
<feature type="domain" description="CBS" evidence="2">
    <location>
        <begin position="65"/>
        <end position="122"/>
    </location>
</feature>
<dbReference type="SUPFAM" id="SSF54631">
    <property type="entry name" value="CBS-domain pair"/>
    <property type="match status" value="1"/>
</dbReference>
<dbReference type="Pfam" id="PF00571">
    <property type="entry name" value="CBS"/>
    <property type="match status" value="1"/>
</dbReference>
<name>A0A7V3RF44_9BACT</name>
<dbReference type="InterPro" id="IPR046342">
    <property type="entry name" value="CBS_dom_sf"/>
</dbReference>
<dbReference type="InterPro" id="IPR045865">
    <property type="entry name" value="ACT-like_dom_sf"/>
</dbReference>
<dbReference type="PROSITE" id="PS51671">
    <property type="entry name" value="ACT"/>
    <property type="match status" value="1"/>
</dbReference>
<dbReference type="InterPro" id="IPR000644">
    <property type="entry name" value="CBS_dom"/>
</dbReference>
<dbReference type="InterPro" id="IPR002912">
    <property type="entry name" value="ACT_dom"/>
</dbReference>
<dbReference type="EMBL" id="DTPE01000194">
    <property type="protein sequence ID" value="HGE75434.1"/>
    <property type="molecule type" value="Genomic_DNA"/>
</dbReference>
<proteinExistence type="predicted"/>
<feature type="domain" description="ACT" evidence="3">
    <location>
        <begin position="126"/>
        <end position="200"/>
    </location>
</feature>
<gene>
    <name evidence="4" type="ORF">ENX73_04845</name>
</gene>
<comment type="caution">
    <text evidence="4">The sequence shown here is derived from an EMBL/GenBank/DDBJ whole genome shotgun (WGS) entry which is preliminary data.</text>
</comment>
<evidence type="ECO:0000313" key="4">
    <source>
        <dbReference type="EMBL" id="HGE75434.1"/>
    </source>
</evidence>
<dbReference type="SUPFAM" id="SSF55021">
    <property type="entry name" value="ACT-like"/>
    <property type="match status" value="1"/>
</dbReference>
<reference evidence="4" key="1">
    <citation type="journal article" date="2020" name="mSystems">
        <title>Genome- and Community-Level Interaction Insights into Carbon Utilization and Element Cycling Functions of Hydrothermarchaeota in Hydrothermal Sediment.</title>
        <authorList>
            <person name="Zhou Z."/>
            <person name="Liu Y."/>
            <person name="Xu W."/>
            <person name="Pan J."/>
            <person name="Luo Z.H."/>
            <person name="Li M."/>
        </authorList>
    </citation>
    <scope>NUCLEOTIDE SEQUENCE [LARGE SCALE GENOMIC DNA]</scope>
    <source>
        <strain evidence="4">SpSt-966</strain>
    </source>
</reference>
<evidence type="ECO:0000256" key="1">
    <source>
        <dbReference type="PROSITE-ProRule" id="PRU00703"/>
    </source>
</evidence>
<accession>A0A7V3RF44</accession>
<sequence length="200" mass="22173">MLVEDWMKRSFAKIEKGSKVGEAKKILRESSSSCGIACSDRSFLGMVKADELLGIEDDLSVDEYIHNLAYTLDPQDTLDEAAVFFLESDLQILPVVSNDEVIGALSLFDILDAFTQMAGFGEGGIRLEVELKDTPGALKNVLDVLYLHSMNVLSILLYPAEQIGKKVVIIRVEGKSVRELSRILDVNEISYTSIIKEEKI</sequence>
<dbReference type="AlphaFoldDB" id="A0A7V3RF44"/>